<keyword evidence="3" id="KW-1185">Reference proteome</keyword>
<keyword evidence="1" id="KW-0812">Transmembrane</keyword>
<comment type="caution">
    <text evidence="2">The sequence shown here is derived from an EMBL/GenBank/DDBJ whole genome shotgun (WGS) entry which is preliminary data.</text>
</comment>
<evidence type="ECO:0008006" key="4">
    <source>
        <dbReference type="Google" id="ProtNLM"/>
    </source>
</evidence>
<accession>A0ABU1XX14</accession>
<dbReference type="RefSeq" id="WP_310235321.1">
    <property type="nucleotide sequence ID" value="NZ_JAVDWO010000007.1"/>
</dbReference>
<name>A0ABU1XX14_9GAMM</name>
<evidence type="ECO:0000313" key="3">
    <source>
        <dbReference type="Proteomes" id="UP001256588"/>
    </source>
</evidence>
<evidence type="ECO:0000313" key="2">
    <source>
        <dbReference type="EMBL" id="MDR7193302.1"/>
    </source>
</evidence>
<feature type="transmembrane region" description="Helical" evidence="1">
    <location>
        <begin position="97"/>
        <end position="117"/>
    </location>
</feature>
<dbReference type="EMBL" id="JAVDWO010000007">
    <property type="protein sequence ID" value="MDR7193302.1"/>
    <property type="molecule type" value="Genomic_DNA"/>
</dbReference>
<keyword evidence="1" id="KW-1133">Transmembrane helix</keyword>
<gene>
    <name evidence="2" type="ORF">J2W68_002036</name>
</gene>
<dbReference type="Pfam" id="PF13781">
    <property type="entry name" value="DoxX_3"/>
    <property type="match status" value="1"/>
</dbReference>
<feature type="transmembrane region" description="Helical" evidence="1">
    <location>
        <begin position="73"/>
        <end position="91"/>
    </location>
</feature>
<sequence>MSKSDLTLLRLSVVFVWLATAAASVLEFNGQSTALLMAAGIEDPQFVSFLIIAGAGADLVIGIAMARWPSRRVFSIALGLMLVMTVVASVLDPSLWLHPLGPLTKNLPIAAALWILIRRST</sequence>
<organism evidence="2 3">
    <name type="scientific">Luteimonas terrae</name>
    <dbReference type="NCBI Taxonomy" id="1530191"/>
    <lineage>
        <taxon>Bacteria</taxon>
        <taxon>Pseudomonadati</taxon>
        <taxon>Pseudomonadota</taxon>
        <taxon>Gammaproteobacteria</taxon>
        <taxon>Lysobacterales</taxon>
        <taxon>Lysobacteraceae</taxon>
        <taxon>Luteimonas</taxon>
    </lineage>
</organism>
<reference evidence="2 3" key="1">
    <citation type="submission" date="2023-07" db="EMBL/GenBank/DDBJ databases">
        <title>Sorghum-associated microbial communities from plants grown in Nebraska, USA.</title>
        <authorList>
            <person name="Schachtman D."/>
        </authorList>
    </citation>
    <scope>NUCLEOTIDE SEQUENCE [LARGE SCALE GENOMIC DNA]</scope>
    <source>
        <strain evidence="2 3">4099</strain>
    </source>
</reference>
<dbReference type="InterPro" id="IPR025695">
    <property type="entry name" value="DoxX-like"/>
</dbReference>
<protein>
    <recommendedName>
        <fullName evidence="4">Epimerase</fullName>
    </recommendedName>
</protein>
<proteinExistence type="predicted"/>
<keyword evidence="1" id="KW-0472">Membrane</keyword>
<evidence type="ECO:0000256" key="1">
    <source>
        <dbReference type="SAM" id="Phobius"/>
    </source>
</evidence>
<feature type="transmembrane region" description="Helical" evidence="1">
    <location>
        <begin position="47"/>
        <end position="66"/>
    </location>
</feature>
<dbReference type="Proteomes" id="UP001256588">
    <property type="component" value="Unassembled WGS sequence"/>
</dbReference>